<dbReference type="KEGG" id="hsai:HPS36_04015"/>
<sequence>MTATITLSLEIELGWGFHDKAYGSELFSEQCTVESRTLDRLLDLCDRTGIPITFDIVGFLLNSPGHGAEPSPHSDDWWPSEIGETSEDPLYYAPSLVDRIRSASVDHEICTHTYTHIPCADFSDEILNWELERASEIHQEHSLQPPTSIVPPRHSPPSRAILDQNGIDCVRVAAVESPESNISSFAYYLTRSHPIQKPGVVNNVLETYTSMNTSLTAPYLQNGQKSPHPAFRMIPRRVRKRIHRRYLSQTLERAVEKDSYAHLWSHLFNISNNIQFPLVAEFLTELEERQQQGEIEISRMTDLVDTTTN</sequence>
<evidence type="ECO:0000259" key="1">
    <source>
        <dbReference type="Pfam" id="PF01522"/>
    </source>
</evidence>
<evidence type="ECO:0000313" key="2">
    <source>
        <dbReference type="EMBL" id="QKG92048.1"/>
    </source>
</evidence>
<dbReference type="InterPro" id="IPR011330">
    <property type="entry name" value="Glyco_hydro/deAcase_b/a-brl"/>
</dbReference>
<dbReference type="InterPro" id="IPR002509">
    <property type="entry name" value="NODB_dom"/>
</dbReference>
<evidence type="ECO:0000313" key="3">
    <source>
        <dbReference type="Proteomes" id="UP000505020"/>
    </source>
</evidence>
<dbReference type="Proteomes" id="UP000505020">
    <property type="component" value="Chromosome"/>
</dbReference>
<dbReference type="GO" id="GO:0005975">
    <property type="term" value="P:carbohydrate metabolic process"/>
    <property type="evidence" value="ECO:0007669"/>
    <property type="project" value="InterPro"/>
</dbReference>
<reference evidence="2 3" key="1">
    <citation type="submission" date="2020-05" db="EMBL/GenBank/DDBJ databases">
        <title>Halorubrum RHB-C sp.nov., an extremely halophilic archaeon isolated from solar salt farm.</title>
        <authorList>
            <person name="Ho H."/>
            <person name="Danganan R.E."/>
            <person name="Dedeles G.R."/>
            <person name="Kim S.-G."/>
        </authorList>
    </citation>
    <scope>NUCLEOTIDE SEQUENCE [LARGE SCALE GENOMIC DNA]</scope>
    <source>
        <strain evidence="2 3">RHB-C</strain>
    </source>
</reference>
<dbReference type="SUPFAM" id="SSF88713">
    <property type="entry name" value="Glycoside hydrolase/deacetylase"/>
    <property type="match status" value="1"/>
</dbReference>
<keyword evidence="3" id="KW-1185">Reference proteome</keyword>
<dbReference type="GO" id="GO:0016810">
    <property type="term" value="F:hydrolase activity, acting on carbon-nitrogen (but not peptide) bonds"/>
    <property type="evidence" value="ECO:0007669"/>
    <property type="project" value="InterPro"/>
</dbReference>
<dbReference type="Pfam" id="PF01522">
    <property type="entry name" value="Polysacc_deac_1"/>
    <property type="match status" value="1"/>
</dbReference>
<dbReference type="EMBL" id="CP053941">
    <property type="protein sequence ID" value="QKG92048.1"/>
    <property type="molecule type" value="Genomic_DNA"/>
</dbReference>
<feature type="domain" description="NodB homology" evidence="1">
    <location>
        <begin position="37"/>
        <end position="160"/>
    </location>
</feature>
<proteinExistence type="predicted"/>
<accession>A0A7D3YCR9</accession>
<organism evidence="2 3">
    <name type="scientific">Halorubrum salinarum</name>
    <dbReference type="NCBI Taxonomy" id="2739057"/>
    <lineage>
        <taxon>Archaea</taxon>
        <taxon>Methanobacteriati</taxon>
        <taxon>Methanobacteriota</taxon>
        <taxon>Stenosarchaea group</taxon>
        <taxon>Halobacteria</taxon>
        <taxon>Halobacteriales</taxon>
        <taxon>Haloferacaceae</taxon>
        <taxon>Halorubrum</taxon>
    </lineage>
</organism>
<dbReference type="Gene3D" id="3.20.20.370">
    <property type="entry name" value="Glycoside hydrolase/deacetylase"/>
    <property type="match status" value="1"/>
</dbReference>
<dbReference type="RefSeq" id="WP_173228597.1">
    <property type="nucleotide sequence ID" value="NZ_CP053941.1"/>
</dbReference>
<name>A0A7D3YCR9_9EURY</name>
<dbReference type="AlphaFoldDB" id="A0A7D3YCR9"/>
<gene>
    <name evidence="2" type="ORF">HPS36_04015</name>
</gene>
<protein>
    <submittedName>
        <fullName evidence="2">Polysaccharide deacetylase family protein</fullName>
    </submittedName>
</protein>
<dbReference type="GeneID" id="55594139"/>